<evidence type="ECO:0000256" key="3">
    <source>
        <dbReference type="ARBA" id="ARBA00010031"/>
    </source>
</evidence>
<dbReference type="PROSITE" id="PS52012">
    <property type="entry name" value="CFEM"/>
    <property type="match status" value="1"/>
</dbReference>
<keyword evidence="5" id="KW-0336">GPI-anchor</keyword>
<feature type="disulfide bond" evidence="9">
    <location>
        <begin position="31"/>
        <end position="38"/>
    </location>
</feature>
<evidence type="ECO:0000256" key="2">
    <source>
        <dbReference type="ARBA" id="ARBA00004613"/>
    </source>
</evidence>
<evidence type="ECO:0000313" key="12">
    <source>
        <dbReference type="Proteomes" id="UP001304895"/>
    </source>
</evidence>
<gene>
    <name evidence="11" type="ORF">BT67DRAFT_338604</name>
</gene>
<feature type="non-terminal residue" evidence="11">
    <location>
        <position position="82"/>
    </location>
</feature>
<accession>A0AAN6UN63</accession>
<evidence type="ECO:0000313" key="11">
    <source>
        <dbReference type="EMBL" id="KAK4136098.1"/>
    </source>
</evidence>
<comment type="caution">
    <text evidence="11">The sequence shown here is derived from an EMBL/GenBank/DDBJ whole genome shotgun (WGS) entry which is preliminary data.</text>
</comment>
<evidence type="ECO:0000256" key="6">
    <source>
        <dbReference type="ARBA" id="ARBA00022729"/>
    </source>
</evidence>
<feature type="domain" description="CFEM" evidence="10">
    <location>
        <begin position="1"/>
        <end position="82"/>
    </location>
</feature>
<dbReference type="GO" id="GO:0046872">
    <property type="term" value="F:metal ion binding"/>
    <property type="evidence" value="ECO:0007669"/>
    <property type="project" value="UniProtKB-UniRule"/>
</dbReference>
<evidence type="ECO:0000256" key="9">
    <source>
        <dbReference type="PROSITE-ProRule" id="PRU01356"/>
    </source>
</evidence>
<feature type="non-terminal residue" evidence="11">
    <location>
        <position position="1"/>
    </location>
</feature>
<keyword evidence="12" id="KW-1185">Reference proteome</keyword>
<keyword evidence="8" id="KW-0449">Lipoprotein</keyword>
<comment type="similarity">
    <text evidence="3">Belongs to the RBT5 family.</text>
</comment>
<keyword evidence="7 9" id="KW-1015">Disulfide bond</keyword>
<comment type="subcellular location">
    <subcellularLocation>
        <location evidence="1">Membrane</location>
        <topology evidence="1">Lipid-anchor</topology>
        <topology evidence="1">GPI-anchor</topology>
    </subcellularLocation>
    <subcellularLocation>
        <location evidence="2">Secreted</location>
    </subcellularLocation>
</comment>
<protein>
    <recommendedName>
        <fullName evidence="10">CFEM domain-containing protein</fullName>
    </recommendedName>
</protein>
<comment type="caution">
    <text evidence="9">Lacks conserved residue(s) required for the propagation of feature annotation.</text>
</comment>
<proteinExistence type="inferred from homology"/>
<keyword evidence="9" id="KW-0479">Metal-binding</keyword>
<evidence type="ECO:0000256" key="8">
    <source>
        <dbReference type="ARBA" id="ARBA00023288"/>
    </source>
</evidence>
<keyword evidence="4" id="KW-0964">Secreted</keyword>
<dbReference type="AlphaFoldDB" id="A0AAN6UN63"/>
<evidence type="ECO:0000256" key="5">
    <source>
        <dbReference type="ARBA" id="ARBA00022622"/>
    </source>
</evidence>
<dbReference type="GO" id="GO:0005576">
    <property type="term" value="C:extracellular region"/>
    <property type="evidence" value="ECO:0007669"/>
    <property type="project" value="UniProtKB-SubCell"/>
</dbReference>
<name>A0AAN6UN63_9PEZI</name>
<dbReference type="GO" id="GO:0098552">
    <property type="term" value="C:side of membrane"/>
    <property type="evidence" value="ECO:0007669"/>
    <property type="project" value="UniProtKB-KW"/>
</dbReference>
<sequence length="82" mass="7690">VICEHPCAASISAVPGCATACISSAASVVGCGSNDYGCRCSSSAAIQASAIGCVIGACGLDRALQVPPAVAGLCSCVSASPA</sequence>
<dbReference type="Pfam" id="PF05730">
    <property type="entry name" value="CFEM"/>
    <property type="match status" value="1"/>
</dbReference>
<evidence type="ECO:0000256" key="7">
    <source>
        <dbReference type="ARBA" id="ARBA00023157"/>
    </source>
</evidence>
<keyword evidence="9" id="KW-0349">Heme</keyword>
<dbReference type="EMBL" id="MU853404">
    <property type="protein sequence ID" value="KAK4136098.1"/>
    <property type="molecule type" value="Genomic_DNA"/>
</dbReference>
<dbReference type="Proteomes" id="UP001304895">
    <property type="component" value="Unassembled WGS sequence"/>
</dbReference>
<feature type="binding site" description="axial binding residue" evidence="9">
    <location>
        <position position="35"/>
    </location>
    <ligand>
        <name>heme</name>
        <dbReference type="ChEBI" id="CHEBI:30413"/>
    </ligand>
    <ligandPart>
        <name>Fe</name>
        <dbReference type="ChEBI" id="CHEBI:18248"/>
    </ligandPart>
</feature>
<dbReference type="InterPro" id="IPR008427">
    <property type="entry name" value="Extracellular_membr_CFEM_dom"/>
</dbReference>
<keyword evidence="9" id="KW-0408">Iron</keyword>
<organism evidence="11 12">
    <name type="scientific">Trichocladium antarcticum</name>
    <dbReference type="NCBI Taxonomy" id="1450529"/>
    <lineage>
        <taxon>Eukaryota</taxon>
        <taxon>Fungi</taxon>
        <taxon>Dikarya</taxon>
        <taxon>Ascomycota</taxon>
        <taxon>Pezizomycotina</taxon>
        <taxon>Sordariomycetes</taxon>
        <taxon>Sordariomycetidae</taxon>
        <taxon>Sordariales</taxon>
        <taxon>Chaetomiaceae</taxon>
        <taxon>Trichocladium</taxon>
    </lineage>
</organism>
<reference evidence="11" key="1">
    <citation type="journal article" date="2023" name="Mol. Phylogenet. Evol.">
        <title>Genome-scale phylogeny and comparative genomics of the fungal order Sordariales.</title>
        <authorList>
            <person name="Hensen N."/>
            <person name="Bonometti L."/>
            <person name="Westerberg I."/>
            <person name="Brannstrom I.O."/>
            <person name="Guillou S."/>
            <person name="Cros-Aarteil S."/>
            <person name="Calhoun S."/>
            <person name="Haridas S."/>
            <person name="Kuo A."/>
            <person name="Mondo S."/>
            <person name="Pangilinan J."/>
            <person name="Riley R."/>
            <person name="LaButti K."/>
            <person name="Andreopoulos B."/>
            <person name="Lipzen A."/>
            <person name="Chen C."/>
            <person name="Yan M."/>
            <person name="Daum C."/>
            <person name="Ng V."/>
            <person name="Clum A."/>
            <person name="Steindorff A."/>
            <person name="Ohm R.A."/>
            <person name="Martin F."/>
            <person name="Silar P."/>
            <person name="Natvig D.O."/>
            <person name="Lalanne C."/>
            <person name="Gautier V."/>
            <person name="Ament-Velasquez S.L."/>
            <person name="Kruys A."/>
            <person name="Hutchinson M.I."/>
            <person name="Powell A.J."/>
            <person name="Barry K."/>
            <person name="Miller A.N."/>
            <person name="Grigoriev I.V."/>
            <person name="Debuchy R."/>
            <person name="Gladieux P."/>
            <person name="Hiltunen Thoren M."/>
            <person name="Johannesson H."/>
        </authorList>
    </citation>
    <scope>NUCLEOTIDE SEQUENCE</scope>
    <source>
        <strain evidence="11">CBS 123565</strain>
    </source>
</reference>
<keyword evidence="5" id="KW-0472">Membrane</keyword>
<keyword evidence="6" id="KW-0732">Signal</keyword>
<keyword evidence="5" id="KW-0325">Glycoprotein</keyword>
<evidence type="ECO:0000256" key="1">
    <source>
        <dbReference type="ARBA" id="ARBA00004589"/>
    </source>
</evidence>
<evidence type="ECO:0000259" key="10">
    <source>
        <dbReference type="PROSITE" id="PS52012"/>
    </source>
</evidence>
<reference evidence="11" key="2">
    <citation type="submission" date="2023-05" db="EMBL/GenBank/DDBJ databases">
        <authorList>
            <consortium name="Lawrence Berkeley National Laboratory"/>
            <person name="Steindorff A."/>
            <person name="Hensen N."/>
            <person name="Bonometti L."/>
            <person name="Westerberg I."/>
            <person name="Brannstrom I.O."/>
            <person name="Guillou S."/>
            <person name="Cros-Aarteil S."/>
            <person name="Calhoun S."/>
            <person name="Haridas S."/>
            <person name="Kuo A."/>
            <person name="Mondo S."/>
            <person name="Pangilinan J."/>
            <person name="Riley R."/>
            <person name="Labutti K."/>
            <person name="Andreopoulos B."/>
            <person name="Lipzen A."/>
            <person name="Chen C."/>
            <person name="Yanf M."/>
            <person name="Daum C."/>
            <person name="Ng V."/>
            <person name="Clum A."/>
            <person name="Ohm R."/>
            <person name="Martin F."/>
            <person name="Silar P."/>
            <person name="Natvig D."/>
            <person name="Lalanne C."/>
            <person name="Gautier V."/>
            <person name="Ament-Velasquez S.L."/>
            <person name="Kruys A."/>
            <person name="Hutchinson M.I."/>
            <person name="Powell A.J."/>
            <person name="Barry K."/>
            <person name="Miller A.N."/>
            <person name="Grigoriev I.V."/>
            <person name="Debuchy R."/>
            <person name="Gladieux P."/>
            <person name="Thoren M.H."/>
            <person name="Johannesson H."/>
        </authorList>
    </citation>
    <scope>NUCLEOTIDE SEQUENCE</scope>
    <source>
        <strain evidence="11">CBS 123565</strain>
    </source>
</reference>
<evidence type="ECO:0000256" key="4">
    <source>
        <dbReference type="ARBA" id="ARBA00022525"/>
    </source>
</evidence>